<dbReference type="SUPFAM" id="SSF50692">
    <property type="entry name" value="ADC-like"/>
    <property type="match status" value="1"/>
</dbReference>
<dbReference type="Gene3D" id="2.40.40.20">
    <property type="match status" value="1"/>
</dbReference>
<keyword evidence="2" id="KW-0479">Metal-binding</keyword>
<dbReference type="AlphaFoldDB" id="A0A6J7QBZ5"/>
<dbReference type="InterPro" id="IPR050612">
    <property type="entry name" value="Prok_Mopterin_Oxidored"/>
</dbReference>
<feature type="domain" description="4Fe-4S Mo/W bis-MGD-type" evidence="5">
    <location>
        <begin position="3"/>
        <end position="61"/>
    </location>
</feature>
<dbReference type="Gene3D" id="3.40.228.10">
    <property type="entry name" value="Dimethylsulfoxide Reductase, domain 2"/>
    <property type="match status" value="1"/>
</dbReference>
<dbReference type="PANTHER" id="PTHR43742:SF2">
    <property type="entry name" value="ASSIMILATORY NITRATE REDUCTASE CATALYTIC SUBUNIT"/>
    <property type="match status" value="1"/>
</dbReference>
<dbReference type="PANTHER" id="PTHR43742">
    <property type="entry name" value="TRIMETHYLAMINE-N-OXIDE REDUCTASE"/>
    <property type="match status" value="1"/>
</dbReference>
<dbReference type="Pfam" id="PF00384">
    <property type="entry name" value="Molybdopterin"/>
    <property type="match status" value="1"/>
</dbReference>
<dbReference type="SMART" id="SM00926">
    <property type="entry name" value="Molybdop_Fe4S4"/>
    <property type="match status" value="1"/>
</dbReference>
<dbReference type="SUPFAM" id="SSF53706">
    <property type="entry name" value="Formate dehydrogenase/DMSO reductase, domains 1-3"/>
    <property type="match status" value="1"/>
</dbReference>
<dbReference type="GO" id="GO:0016491">
    <property type="term" value="F:oxidoreductase activity"/>
    <property type="evidence" value="ECO:0007669"/>
    <property type="project" value="InterPro"/>
</dbReference>
<dbReference type="Gene3D" id="3.40.50.740">
    <property type="match status" value="1"/>
</dbReference>
<dbReference type="Gene3D" id="2.20.25.90">
    <property type="entry name" value="ADC-like domains"/>
    <property type="match status" value="1"/>
</dbReference>
<dbReference type="Pfam" id="PF01568">
    <property type="entry name" value="Molydop_binding"/>
    <property type="match status" value="1"/>
</dbReference>
<dbReference type="EMBL" id="CAFBPN010000012">
    <property type="protein sequence ID" value="CAB5013203.1"/>
    <property type="molecule type" value="Genomic_DNA"/>
</dbReference>
<gene>
    <name evidence="6" type="ORF">UFOPK4098_00415</name>
</gene>
<dbReference type="Pfam" id="PF04879">
    <property type="entry name" value="Molybdop_Fe4S4"/>
    <property type="match status" value="1"/>
</dbReference>
<keyword evidence="4" id="KW-0411">Iron-sulfur</keyword>
<evidence type="ECO:0000256" key="1">
    <source>
        <dbReference type="ARBA" id="ARBA00010312"/>
    </source>
</evidence>
<name>A0A6J7QBZ5_9ZZZZ</name>
<dbReference type="InterPro" id="IPR006657">
    <property type="entry name" value="MoPterin_dinucl-bd_dom"/>
</dbReference>
<dbReference type="InterPro" id="IPR009010">
    <property type="entry name" value="Asp_de-COase-like_dom_sf"/>
</dbReference>
<dbReference type="InterPro" id="IPR006963">
    <property type="entry name" value="Mopterin_OxRdtase_4Fe-4S_dom"/>
</dbReference>
<dbReference type="PROSITE" id="PS51669">
    <property type="entry name" value="4FE4S_MOW_BIS_MGD"/>
    <property type="match status" value="1"/>
</dbReference>
<dbReference type="GO" id="GO:0051536">
    <property type="term" value="F:iron-sulfur cluster binding"/>
    <property type="evidence" value="ECO:0007669"/>
    <property type="project" value="UniProtKB-KW"/>
</dbReference>
<evidence type="ECO:0000256" key="3">
    <source>
        <dbReference type="ARBA" id="ARBA00023004"/>
    </source>
</evidence>
<evidence type="ECO:0000256" key="2">
    <source>
        <dbReference type="ARBA" id="ARBA00022723"/>
    </source>
</evidence>
<accession>A0A6J7QBZ5</accession>
<dbReference type="InterPro" id="IPR006656">
    <property type="entry name" value="Mopterin_OxRdtase"/>
</dbReference>
<keyword evidence="3" id="KW-0408">Iron</keyword>
<sequence>MSIETRRSFCRFCHAGCAIDVEVDTVSNAVLGVHGVQDDPMYEGYTCVKGRNLGGQHEHPGRLRESLKRTGDVLNPIDTNIAFDEIADKLAGILEKYGPRAIATYCGTAAYQNATGLPIAAAFHAAIGSESFYTSSSIDQPGKAIAPLRHGAWAAGVQGFETADVAMVIGCNTLVSTFGYPGGIPGFNPLVRLRQAKERGLFLIVIDPRFTEVAHYADLYLPVRAGEDPTLLAGIIRQILATDSYDKDFCGRYVNGLDELRIAVDPFTLDYVSQRAGVEQALIVTAAEKFAEGPRGAVTTGTGPDMAPHSSLTEHLVLVLNTLCGRYNREGETMYNPGGLMTPPGQIRAGVIPPKPEMLTKGSKSRMRDIYMQRGQAATSTLAEEILLEGEGQIRALFTLGGNPVVSWPDQRTTVEALRALDLHVLMDVHVSPSAQLAHYVIASTLSLERPDVPTTIDRWFDQPYQHYTPAVLEMRGDIRQEWQVYTEVAGRLGITIKMPGGDITPGMHITGDDVLDLIYAKAKLPLAELRKHVGGHLFPEYITTVQPADPTSQARLEMVPAGIAEEMNDVFHESSSGAVIHGFDPEVHTFRMTTRRLKSVFNSSGREVEKLRSREGTNFAHVNSLDLAELGIADGDTIEVASPKGSIKAVVKSADDVRRGMVSLAHAWGGLPDTPNDLSVVGSTTGALIDLQSGYDPITGIPVMSAIPVALRAVPAS</sequence>
<evidence type="ECO:0000313" key="6">
    <source>
        <dbReference type="EMBL" id="CAB5013203.1"/>
    </source>
</evidence>
<reference evidence="6" key="1">
    <citation type="submission" date="2020-05" db="EMBL/GenBank/DDBJ databases">
        <authorList>
            <person name="Chiriac C."/>
            <person name="Salcher M."/>
            <person name="Ghai R."/>
            <person name="Kavagutti S V."/>
        </authorList>
    </citation>
    <scope>NUCLEOTIDE SEQUENCE</scope>
</reference>
<dbReference type="GO" id="GO:0046872">
    <property type="term" value="F:metal ion binding"/>
    <property type="evidence" value="ECO:0007669"/>
    <property type="project" value="UniProtKB-KW"/>
</dbReference>
<organism evidence="6">
    <name type="scientific">freshwater metagenome</name>
    <dbReference type="NCBI Taxonomy" id="449393"/>
    <lineage>
        <taxon>unclassified sequences</taxon>
        <taxon>metagenomes</taxon>
        <taxon>ecological metagenomes</taxon>
    </lineage>
</organism>
<evidence type="ECO:0000256" key="4">
    <source>
        <dbReference type="ARBA" id="ARBA00023014"/>
    </source>
</evidence>
<comment type="similarity">
    <text evidence="1">Belongs to the prokaryotic molybdopterin-containing oxidoreductase family.</text>
</comment>
<dbReference type="GO" id="GO:0043546">
    <property type="term" value="F:molybdopterin cofactor binding"/>
    <property type="evidence" value="ECO:0007669"/>
    <property type="project" value="InterPro"/>
</dbReference>
<evidence type="ECO:0000259" key="5">
    <source>
        <dbReference type="PROSITE" id="PS51669"/>
    </source>
</evidence>
<proteinExistence type="inferred from homology"/>
<protein>
    <submittedName>
        <fullName evidence="6">Unannotated protein</fullName>
    </submittedName>
</protein>